<sequence>MKAKKDIGLAIVGSGRIGTLRGRLAAMHPSVRFIGVMDTDEAAAQKLARTIDASFCTTDMEALVSHPEVNAIIVSSAEGEHTAPVLAGLRRQVPVLVEKPIALTVPEADLMLRTVAELGGDLRVGYSRRYKTRYLLAKEQLKQGRLGTITGACARLYNSRAQCLAMLGRNPHATPVVDALTYYVDLMGWLLEGNPVTEVFARGQKGVIQAAGHDVDDVTWAVLTCRDGAVVNLGVSYALPEKWPSVGHSARVELLGTDGVLLVNDDHTDQIMHTNAGFPHVYLPGQKVETVFLESSTPGDWALGDFLGPIADETRAWLDYLSTGKPCNLATPADARHTLAVTLAIEESARTGRSVAVAHG</sequence>
<accession>A0A6N8IWU1</accession>
<keyword evidence="4" id="KW-1185">Reference proteome</keyword>
<evidence type="ECO:0000259" key="1">
    <source>
        <dbReference type="Pfam" id="PF01408"/>
    </source>
</evidence>
<dbReference type="InterPro" id="IPR051450">
    <property type="entry name" value="Gfo/Idh/MocA_Oxidoreductases"/>
</dbReference>
<dbReference type="SUPFAM" id="SSF51735">
    <property type="entry name" value="NAD(P)-binding Rossmann-fold domains"/>
    <property type="match status" value="1"/>
</dbReference>
<dbReference type="SUPFAM" id="SSF55347">
    <property type="entry name" value="Glyceraldehyde-3-phosphate dehydrogenase-like, C-terminal domain"/>
    <property type="match status" value="1"/>
</dbReference>
<dbReference type="Proteomes" id="UP000469385">
    <property type="component" value="Unassembled WGS sequence"/>
</dbReference>
<evidence type="ECO:0000313" key="4">
    <source>
        <dbReference type="Proteomes" id="UP000469385"/>
    </source>
</evidence>
<protein>
    <recommendedName>
        <fullName evidence="5">Gfo/Idh/MocA family oxidoreductase</fullName>
    </recommendedName>
</protein>
<reference evidence="3 4" key="1">
    <citation type="submission" date="2019-12" db="EMBL/GenBank/DDBJ databases">
        <authorList>
            <person name="Huq M.A."/>
        </authorList>
    </citation>
    <scope>NUCLEOTIDE SEQUENCE [LARGE SCALE GENOMIC DNA]</scope>
    <source>
        <strain evidence="3 4">MAH-25</strain>
    </source>
</reference>
<evidence type="ECO:0000313" key="3">
    <source>
        <dbReference type="EMBL" id="MVQ31025.1"/>
    </source>
</evidence>
<dbReference type="RefSeq" id="WP_157399120.1">
    <property type="nucleotide sequence ID" value="NZ_WSEL01000009.1"/>
</dbReference>
<dbReference type="InterPro" id="IPR000683">
    <property type="entry name" value="Gfo/Idh/MocA-like_OxRdtase_N"/>
</dbReference>
<dbReference type="Pfam" id="PF01408">
    <property type="entry name" value="GFO_IDH_MocA"/>
    <property type="match status" value="1"/>
</dbReference>
<dbReference type="InterPro" id="IPR036291">
    <property type="entry name" value="NAD(P)-bd_dom_sf"/>
</dbReference>
<dbReference type="InterPro" id="IPR055170">
    <property type="entry name" value="GFO_IDH_MocA-like_dom"/>
</dbReference>
<proteinExistence type="predicted"/>
<dbReference type="Gene3D" id="3.30.360.10">
    <property type="entry name" value="Dihydrodipicolinate Reductase, domain 2"/>
    <property type="match status" value="1"/>
</dbReference>
<feature type="domain" description="GFO/IDH/MocA-like oxidoreductase" evidence="2">
    <location>
        <begin position="134"/>
        <end position="261"/>
    </location>
</feature>
<dbReference type="PANTHER" id="PTHR43377">
    <property type="entry name" value="BILIVERDIN REDUCTASE A"/>
    <property type="match status" value="1"/>
</dbReference>
<gene>
    <name evidence="3" type="ORF">GON04_16315</name>
</gene>
<dbReference type="EMBL" id="WSEL01000009">
    <property type="protein sequence ID" value="MVQ31025.1"/>
    <property type="molecule type" value="Genomic_DNA"/>
</dbReference>
<evidence type="ECO:0000259" key="2">
    <source>
        <dbReference type="Pfam" id="PF22725"/>
    </source>
</evidence>
<name>A0A6N8IWU1_9BURK</name>
<dbReference type="Pfam" id="PF22725">
    <property type="entry name" value="GFO_IDH_MocA_C3"/>
    <property type="match status" value="1"/>
</dbReference>
<dbReference type="Gene3D" id="3.40.50.720">
    <property type="entry name" value="NAD(P)-binding Rossmann-like Domain"/>
    <property type="match status" value="1"/>
</dbReference>
<organism evidence="3 4">
    <name type="scientific">Ramlibacter pinisoli</name>
    <dbReference type="NCBI Taxonomy" id="2682844"/>
    <lineage>
        <taxon>Bacteria</taxon>
        <taxon>Pseudomonadati</taxon>
        <taxon>Pseudomonadota</taxon>
        <taxon>Betaproteobacteria</taxon>
        <taxon>Burkholderiales</taxon>
        <taxon>Comamonadaceae</taxon>
        <taxon>Ramlibacter</taxon>
    </lineage>
</organism>
<feature type="domain" description="Gfo/Idh/MocA-like oxidoreductase N-terminal" evidence="1">
    <location>
        <begin position="8"/>
        <end position="126"/>
    </location>
</feature>
<dbReference type="GO" id="GO:0000166">
    <property type="term" value="F:nucleotide binding"/>
    <property type="evidence" value="ECO:0007669"/>
    <property type="project" value="InterPro"/>
</dbReference>
<dbReference type="AlphaFoldDB" id="A0A6N8IWU1"/>
<evidence type="ECO:0008006" key="5">
    <source>
        <dbReference type="Google" id="ProtNLM"/>
    </source>
</evidence>
<dbReference type="PANTHER" id="PTHR43377:SF1">
    <property type="entry name" value="BILIVERDIN REDUCTASE A"/>
    <property type="match status" value="1"/>
</dbReference>
<comment type="caution">
    <text evidence="3">The sequence shown here is derived from an EMBL/GenBank/DDBJ whole genome shotgun (WGS) entry which is preliminary data.</text>
</comment>